<sequence>MNCQKCRQPLRLDGSLEDLNPAAYDVLVSSTSPQTLKKSSVTSPPITQPQEQARKSLYETVSRNTGPPTFKRNHGGHPRDSSMSFVLLSESQMTHPSQPPESHAMPTALRRASSARSNGDNVDAPVGNEMDRVNRLFEILSARSDIDHPICVECTEMLVEGLQKKLEVASRERDAYVKHLKEAKANKPSEEDMKAQEEALRKAEQDRATAMEELKKLESEKTSLDEELVALEEESRQLDKEEEKFWRERNEFATKMGEFQAEKDSINAKYSNDSQLLEKLQRSNVYNDTFCISHDGSFATINGLRLGRLSNKPVDWPEINAAWGHALLLLVTVADKLSYRFDGYDPQPMGSTSRIIRYEVPSPSSSRLGSRAVNAPPKKHVLELYSSGDMPLGLTFMHRRFDNAMVGFLELVRQLGAYVHRQTDATGTPLSLPYKIDGDKIGDVSIKLGIAQDDGWTKACKLTLTCSKLLKAALLAYKEVVYDIHVTKIEHDEDSGTLVLIHTPNRIERHLFPSHLIRIENHKEAALLVNQCTMSISLLGPMTRGLLAGIVSRMDVAIVEIRNPPLPIRFHPPDGIMTDRVFHTIVEATLDSSGERWLIDITGCKYGFRDILLPLKKYITQNNCSSYELLQPYGHTETTDQDELPRSPFFILTGGPNEQQLADIEIEKGYRRHFATLVRALFHQGLTQGSDAHFAAILDDLAHRVITHMSSYQPHLGAYQERTTH</sequence>
<dbReference type="Gene3D" id="6.10.250.3110">
    <property type="match status" value="1"/>
</dbReference>
<proteinExistence type="inferred from homology"/>
<dbReference type="InterPro" id="IPR038274">
    <property type="entry name" value="Atg6/Beclin_C_sf"/>
</dbReference>
<feature type="domain" description="Atg6 BARA" evidence="4">
    <location>
        <begin position="280"/>
        <end position="472"/>
    </location>
</feature>
<dbReference type="InterPro" id="IPR040455">
    <property type="entry name" value="Atg6_BARA"/>
</dbReference>
<feature type="compositionally biased region" description="Polar residues" evidence="3">
    <location>
        <begin position="31"/>
        <end position="51"/>
    </location>
</feature>
<dbReference type="GO" id="GO:0045324">
    <property type="term" value="P:late endosome to vacuole transport"/>
    <property type="evidence" value="ECO:0007669"/>
    <property type="project" value="TreeGrafter"/>
</dbReference>
<name>A0A8H6H6D5_FUSOX</name>
<evidence type="ECO:0000256" key="2">
    <source>
        <dbReference type="SAM" id="Coils"/>
    </source>
</evidence>
<dbReference type="GO" id="GO:0043548">
    <property type="term" value="F:phosphatidylinositol 3-kinase binding"/>
    <property type="evidence" value="ECO:0007669"/>
    <property type="project" value="TreeGrafter"/>
</dbReference>
<evidence type="ECO:0000256" key="1">
    <source>
        <dbReference type="ARBA" id="ARBA00005965"/>
    </source>
</evidence>
<evidence type="ECO:0000313" key="6">
    <source>
        <dbReference type="EMBL" id="KAF6530036.1"/>
    </source>
</evidence>
<protein>
    <recommendedName>
        <fullName evidence="8">Autophagy-related protein 6</fullName>
    </recommendedName>
</protein>
<dbReference type="PANTHER" id="PTHR12768">
    <property type="entry name" value="BECLIN 1"/>
    <property type="match status" value="1"/>
</dbReference>
<dbReference type="InterPro" id="IPR007243">
    <property type="entry name" value="Atg6/Beclin"/>
</dbReference>
<dbReference type="GO" id="GO:0034272">
    <property type="term" value="C:phosphatidylinositol 3-kinase complex, class III, type II"/>
    <property type="evidence" value="ECO:0007669"/>
    <property type="project" value="TreeGrafter"/>
</dbReference>
<dbReference type="GO" id="GO:0030674">
    <property type="term" value="F:protein-macromolecule adaptor activity"/>
    <property type="evidence" value="ECO:0007669"/>
    <property type="project" value="TreeGrafter"/>
</dbReference>
<dbReference type="PANTHER" id="PTHR12768:SF4">
    <property type="entry name" value="BECLIN-1"/>
    <property type="match status" value="1"/>
</dbReference>
<dbReference type="GO" id="GO:0000407">
    <property type="term" value="C:phagophore assembly site"/>
    <property type="evidence" value="ECO:0007669"/>
    <property type="project" value="TreeGrafter"/>
</dbReference>
<dbReference type="Pfam" id="PF04111">
    <property type="entry name" value="APG6"/>
    <property type="match status" value="1"/>
</dbReference>
<feature type="compositionally biased region" description="Polar residues" evidence="3">
    <location>
        <begin position="81"/>
        <end position="96"/>
    </location>
</feature>
<dbReference type="FunFam" id="1.10.418.40:FF:000005">
    <property type="entry name" value="Autophagy protein Apg6, putative"/>
    <property type="match status" value="1"/>
</dbReference>
<accession>A0A8H6H6D5</accession>
<feature type="coiled-coil region" evidence="2">
    <location>
        <begin position="152"/>
        <end position="251"/>
    </location>
</feature>
<reference evidence="6 7" key="1">
    <citation type="journal article" date="2020" name="bioRxiv">
        <title>A chromosome-scale genome assembly for the Fusarium oxysporum strain Fo5176 to establish a model Arabidopsis-fungal pathosystem.</title>
        <authorList>
            <person name="Fokkens L."/>
            <person name="Guo L."/>
            <person name="Dora S."/>
            <person name="Wang B."/>
            <person name="Ye K."/>
            <person name="Sanchez-Rodriguez C."/>
            <person name="Croll D."/>
        </authorList>
    </citation>
    <scope>NUCLEOTIDE SEQUENCE [LARGE SCALE GENOMIC DNA]</scope>
    <source>
        <strain evidence="6 7">Fo5176</strain>
    </source>
</reference>
<dbReference type="Gene3D" id="1.10.418.40">
    <property type="entry name" value="Autophagy protein 6/Beclin 1"/>
    <property type="match status" value="1"/>
</dbReference>
<comment type="similarity">
    <text evidence="1">Belongs to the beclin family.</text>
</comment>
<dbReference type="GO" id="GO:0000045">
    <property type="term" value="P:autophagosome assembly"/>
    <property type="evidence" value="ECO:0007669"/>
    <property type="project" value="TreeGrafter"/>
</dbReference>
<comment type="caution">
    <text evidence="6">The sequence shown here is derived from an EMBL/GenBank/DDBJ whole genome shotgun (WGS) entry which is preliminary data.</text>
</comment>
<dbReference type="GO" id="GO:0000423">
    <property type="term" value="P:mitophagy"/>
    <property type="evidence" value="ECO:0007669"/>
    <property type="project" value="TreeGrafter"/>
</dbReference>
<evidence type="ECO:0008006" key="8">
    <source>
        <dbReference type="Google" id="ProtNLM"/>
    </source>
</evidence>
<dbReference type="GO" id="GO:0034271">
    <property type="term" value="C:phosphatidylinositol 3-kinase complex, class III, type I"/>
    <property type="evidence" value="ECO:0007669"/>
    <property type="project" value="TreeGrafter"/>
</dbReference>
<dbReference type="AlphaFoldDB" id="A0A8H6H6D5"/>
<dbReference type="GO" id="GO:0006995">
    <property type="term" value="P:cellular response to nitrogen starvation"/>
    <property type="evidence" value="ECO:0007669"/>
    <property type="project" value="TreeGrafter"/>
</dbReference>
<evidence type="ECO:0000256" key="3">
    <source>
        <dbReference type="SAM" id="MobiDB-lite"/>
    </source>
</evidence>
<keyword evidence="2" id="KW-0175">Coiled coil</keyword>
<evidence type="ECO:0000259" key="4">
    <source>
        <dbReference type="Pfam" id="PF04111"/>
    </source>
</evidence>
<dbReference type="Pfam" id="PF17675">
    <property type="entry name" value="APG6_N"/>
    <property type="match status" value="1"/>
</dbReference>
<dbReference type="EMBL" id="JACDXP010000001">
    <property type="protein sequence ID" value="KAF6530036.1"/>
    <property type="molecule type" value="Genomic_DNA"/>
</dbReference>
<feature type="region of interest" description="Disordered" evidence="3">
    <location>
        <begin position="31"/>
        <end position="127"/>
    </location>
</feature>
<dbReference type="Proteomes" id="UP000593570">
    <property type="component" value="Unassembled WGS sequence"/>
</dbReference>
<dbReference type="InterPro" id="IPR041691">
    <property type="entry name" value="Atg6/beclin_CC"/>
</dbReference>
<evidence type="ECO:0000313" key="7">
    <source>
        <dbReference type="Proteomes" id="UP000593570"/>
    </source>
</evidence>
<gene>
    <name evidence="6" type="ORF">HZS61_001348</name>
</gene>
<feature type="domain" description="Atg6/beclin coiled-coil" evidence="5">
    <location>
        <begin position="149"/>
        <end position="277"/>
    </location>
</feature>
<organism evidence="6 7">
    <name type="scientific">Fusarium oxysporum f. sp. conglutinans</name>
    <dbReference type="NCBI Taxonomy" id="100902"/>
    <lineage>
        <taxon>Eukaryota</taxon>
        <taxon>Fungi</taxon>
        <taxon>Dikarya</taxon>
        <taxon>Ascomycota</taxon>
        <taxon>Pezizomycotina</taxon>
        <taxon>Sordariomycetes</taxon>
        <taxon>Hypocreomycetidae</taxon>
        <taxon>Hypocreales</taxon>
        <taxon>Nectriaceae</taxon>
        <taxon>Fusarium</taxon>
        <taxon>Fusarium oxysporum species complex</taxon>
    </lineage>
</organism>
<evidence type="ECO:0000259" key="5">
    <source>
        <dbReference type="Pfam" id="PF17675"/>
    </source>
</evidence>